<dbReference type="SMART" id="SM00450">
    <property type="entry name" value="RHOD"/>
    <property type="match status" value="2"/>
</dbReference>
<evidence type="ECO:0000256" key="1">
    <source>
        <dbReference type="ARBA" id="ARBA00022679"/>
    </source>
</evidence>
<evidence type="ECO:0000259" key="4">
    <source>
        <dbReference type="PROSITE" id="PS50206"/>
    </source>
</evidence>
<dbReference type="GO" id="GO:0004792">
    <property type="term" value="F:thiosulfate-cyanide sulfurtransferase activity"/>
    <property type="evidence" value="ECO:0007669"/>
    <property type="project" value="InterPro"/>
</dbReference>
<keyword evidence="6" id="KW-1185">Reference proteome</keyword>
<dbReference type="Gene3D" id="3.40.250.10">
    <property type="entry name" value="Rhodanese-like domain"/>
    <property type="match status" value="2"/>
</dbReference>
<protein>
    <recommendedName>
        <fullName evidence="3">Sulfurtransferase</fullName>
    </recommendedName>
</protein>
<evidence type="ECO:0000313" key="5">
    <source>
        <dbReference type="EnsemblMetazoa" id="CLYHEMP002055.1"/>
    </source>
</evidence>
<dbReference type="PANTHER" id="PTHR11364:SF27">
    <property type="entry name" value="SULFURTRANSFERASE"/>
    <property type="match status" value="1"/>
</dbReference>
<keyword evidence="1 3" id="KW-0808">Transferase</keyword>
<feature type="domain" description="Rhodanese" evidence="4">
    <location>
        <begin position="205"/>
        <end position="308"/>
    </location>
</feature>
<dbReference type="AlphaFoldDB" id="A0A7M5WQI5"/>
<feature type="domain" description="Rhodanese" evidence="4">
    <location>
        <begin position="52"/>
        <end position="168"/>
    </location>
</feature>
<dbReference type="OrthoDB" id="270167at2759"/>
<dbReference type="Proteomes" id="UP000594262">
    <property type="component" value="Unplaced"/>
</dbReference>
<dbReference type="PROSITE" id="PS50206">
    <property type="entry name" value="RHODANESE_3"/>
    <property type="match status" value="2"/>
</dbReference>
<dbReference type="EnsemblMetazoa" id="CLYHEMT002055.1">
    <property type="protein sequence ID" value="CLYHEMP002055.1"/>
    <property type="gene ID" value="CLYHEMG002055"/>
</dbReference>
<dbReference type="Pfam" id="PF00581">
    <property type="entry name" value="Rhodanese"/>
    <property type="match status" value="2"/>
</dbReference>
<keyword evidence="2" id="KW-0677">Repeat</keyword>
<organism evidence="5 6">
    <name type="scientific">Clytia hemisphaerica</name>
    <dbReference type="NCBI Taxonomy" id="252671"/>
    <lineage>
        <taxon>Eukaryota</taxon>
        <taxon>Metazoa</taxon>
        <taxon>Cnidaria</taxon>
        <taxon>Hydrozoa</taxon>
        <taxon>Hydroidolina</taxon>
        <taxon>Leptothecata</taxon>
        <taxon>Obeliida</taxon>
        <taxon>Clytiidae</taxon>
        <taxon>Clytia</taxon>
    </lineage>
</organism>
<dbReference type="PROSITE" id="PS00683">
    <property type="entry name" value="RHODANESE_2"/>
    <property type="match status" value="1"/>
</dbReference>
<evidence type="ECO:0000256" key="3">
    <source>
        <dbReference type="RuleBase" id="RU000507"/>
    </source>
</evidence>
<dbReference type="GO" id="GO:0005739">
    <property type="term" value="C:mitochondrion"/>
    <property type="evidence" value="ECO:0007669"/>
    <property type="project" value="TreeGrafter"/>
</dbReference>
<accession>A0A7M5WQI5</accession>
<reference evidence="5" key="1">
    <citation type="submission" date="2021-01" db="UniProtKB">
        <authorList>
            <consortium name="EnsemblMetazoa"/>
        </authorList>
    </citation>
    <scope>IDENTIFICATION</scope>
</reference>
<dbReference type="SUPFAM" id="SSF52821">
    <property type="entry name" value="Rhodanese/Cell cycle control phosphatase"/>
    <property type="match status" value="2"/>
</dbReference>
<proteinExistence type="predicted"/>
<name>A0A7M5WQI5_9CNID</name>
<evidence type="ECO:0000313" key="6">
    <source>
        <dbReference type="Proteomes" id="UP000594262"/>
    </source>
</evidence>
<dbReference type="InterPro" id="IPR001763">
    <property type="entry name" value="Rhodanese-like_dom"/>
</dbReference>
<dbReference type="InterPro" id="IPR045078">
    <property type="entry name" value="TST/MPST-like"/>
</dbReference>
<evidence type="ECO:0000256" key="2">
    <source>
        <dbReference type="ARBA" id="ARBA00022737"/>
    </source>
</evidence>
<sequence>MIPTKRYLVTFIKRSLVYTRQRCYSSVHTGQTSALTSCEELHEKLQNKEWHKKLRVLDARWDLDDRDYRAMHLGNRIPASKFFSFDECRDLDTPFDRMLPTSANFSAYVSNLGISNQHHVVVYDDNEKVGAYSSPRVWWMFRAFGHDNISILDGGFGKWRLDGYPTVSGEYTKDEILPTPKQPFISLKQPKHVMHFEAVKVNALAEHPTQALDARGKARFVDARIPQSHSTPYTELFNENKTLKSKEELIEYFKQKGIDLKEDIFTTCGSGVTASILAHALFYSYGKNVPVYDGSFSEWKVRAPEHIVTD</sequence>
<dbReference type="PANTHER" id="PTHR11364">
    <property type="entry name" value="THIOSULFATE SULFERTANSFERASE"/>
    <property type="match status" value="1"/>
</dbReference>
<dbReference type="InterPro" id="IPR036873">
    <property type="entry name" value="Rhodanese-like_dom_sf"/>
</dbReference>
<dbReference type="CDD" id="cd01448">
    <property type="entry name" value="TST_Repeat_1"/>
    <property type="match status" value="1"/>
</dbReference>
<dbReference type="InterPro" id="IPR001307">
    <property type="entry name" value="Thiosulphate_STrfase_CS"/>
</dbReference>